<evidence type="ECO:0000259" key="3">
    <source>
        <dbReference type="PROSITE" id="PS51755"/>
    </source>
</evidence>
<name>A0ABS7VV29_9HYPH</name>
<dbReference type="CDD" id="cd00383">
    <property type="entry name" value="trans_reg_C"/>
    <property type="match status" value="1"/>
</dbReference>
<comment type="caution">
    <text evidence="4">The sequence shown here is derived from an EMBL/GenBank/DDBJ whole genome shotgun (WGS) entry which is preliminary data.</text>
</comment>
<dbReference type="Gene3D" id="1.25.40.10">
    <property type="entry name" value="Tetratricopeptide repeat domain"/>
    <property type="match status" value="1"/>
</dbReference>
<dbReference type="SUPFAM" id="SSF48452">
    <property type="entry name" value="TPR-like"/>
    <property type="match status" value="1"/>
</dbReference>
<dbReference type="SUPFAM" id="SSF46894">
    <property type="entry name" value="C-terminal effector domain of the bipartite response regulators"/>
    <property type="match status" value="1"/>
</dbReference>
<dbReference type="InterPro" id="IPR011990">
    <property type="entry name" value="TPR-like_helical_dom_sf"/>
</dbReference>
<accession>A0ABS7VV29</accession>
<proteinExistence type="predicted"/>
<dbReference type="InterPro" id="IPR001867">
    <property type="entry name" value="OmpR/PhoB-type_DNA-bd"/>
</dbReference>
<feature type="DNA-binding region" description="OmpR/PhoB-type" evidence="2">
    <location>
        <begin position="1"/>
        <end position="98"/>
    </location>
</feature>
<dbReference type="InterPro" id="IPR016032">
    <property type="entry name" value="Sig_transdc_resp-reg_C-effctor"/>
</dbReference>
<feature type="domain" description="OmpR/PhoB-type" evidence="3">
    <location>
        <begin position="1"/>
        <end position="98"/>
    </location>
</feature>
<dbReference type="InterPro" id="IPR036388">
    <property type="entry name" value="WH-like_DNA-bd_sf"/>
</dbReference>
<dbReference type="Gene3D" id="1.10.10.10">
    <property type="entry name" value="Winged helix-like DNA-binding domain superfamily/Winged helix DNA-binding domain"/>
    <property type="match status" value="1"/>
</dbReference>
<protein>
    <submittedName>
        <fullName evidence="4">Winged helix-turn-helix domain-containing protein</fullName>
    </submittedName>
</protein>
<sequence length="523" mass="58293">MRYLFDDFVLDPDRRELRRTGDRIELEPQVFDVLEFLIRTRDRVASRDDLLEAVWRGRLVSESTLSSRINAARAAIGDSGSEQRLIRTLPRKGVRFVGEVREEQEWNAKSELEPVSLQATSSDSTAKSPSIAVLPFDNMSGDREDDYFADGMSEEIITGLAQCSGLTVLARNSSFTFRGRSVDIRRIGDELGVSYVLEGSVRRSAARLRITAQLIDARSGAHLWADRFDGGSQDVFELQDRITESVVAIIEPKLLFTEADRTRRRPPQSPDAYDLYLRGLSLINEYTAEATLEALHCFDKALECDPSYAQAMAASACYRGLSLFQGWAGPSEEPSSRGVRLAWDAIALAPNDPNVLWMAAFAIWVLAKDGPRSQELFRRSLSINQNSEIAMALAGWVEAANGNPAAGRELIEKSRRLNPTPPTPWVALAGMAFTYIAEGKYPEAVWWAEQAVVQNRRFALALRSLAVALVNVGEVDRARLIVNEILTIEPDATVARIPDRMPYVSEPVLQTYIETLRRAGLPQ</sequence>
<reference evidence="4 5" key="1">
    <citation type="submission" date="2021-09" db="EMBL/GenBank/DDBJ databases">
        <title>The complete genome sequence of a new microorganism.</title>
        <authorList>
            <person name="Zi Z."/>
        </authorList>
    </citation>
    <scope>NUCLEOTIDE SEQUENCE [LARGE SCALE GENOMIC DNA]</scope>
    <source>
        <strain evidence="4 5">WGZ8</strain>
    </source>
</reference>
<evidence type="ECO:0000256" key="2">
    <source>
        <dbReference type="PROSITE-ProRule" id="PRU01091"/>
    </source>
</evidence>
<dbReference type="PROSITE" id="PS51755">
    <property type="entry name" value="OMPR_PHOB"/>
    <property type="match status" value="1"/>
</dbReference>
<dbReference type="EMBL" id="JAIRBM010000026">
    <property type="protein sequence ID" value="MBZ6079029.1"/>
    <property type="molecule type" value="Genomic_DNA"/>
</dbReference>
<evidence type="ECO:0000256" key="1">
    <source>
        <dbReference type="ARBA" id="ARBA00023125"/>
    </source>
</evidence>
<keyword evidence="5" id="KW-1185">Reference proteome</keyword>
<evidence type="ECO:0000313" key="5">
    <source>
        <dbReference type="Proteomes" id="UP000704176"/>
    </source>
</evidence>
<dbReference type="SMART" id="SM00862">
    <property type="entry name" value="Trans_reg_C"/>
    <property type="match status" value="1"/>
</dbReference>
<dbReference type="Proteomes" id="UP000704176">
    <property type="component" value="Unassembled WGS sequence"/>
</dbReference>
<dbReference type="RefSeq" id="WP_224315777.1">
    <property type="nucleotide sequence ID" value="NZ_JAIRBM010000026.1"/>
</dbReference>
<gene>
    <name evidence="4" type="ORF">K9B37_22480</name>
</gene>
<keyword evidence="1 2" id="KW-0238">DNA-binding</keyword>
<organism evidence="4 5">
    <name type="scientific">Microvirga puerhi</name>
    <dbReference type="NCBI Taxonomy" id="2876078"/>
    <lineage>
        <taxon>Bacteria</taxon>
        <taxon>Pseudomonadati</taxon>
        <taxon>Pseudomonadota</taxon>
        <taxon>Alphaproteobacteria</taxon>
        <taxon>Hyphomicrobiales</taxon>
        <taxon>Methylobacteriaceae</taxon>
        <taxon>Microvirga</taxon>
    </lineage>
</organism>
<evidence type="ECO:0000313" key="4">
    <source>
        <dbReference type="EMBL" id="MBZ6079029.1"/>
    </source>
</evidence>
<dbReference type="Pfam" id="PF00486">
    <property type="entry name" value="Trans_reg_C"/>
    <property type="match status" value="1"/>
</dbReference>
<dbReference type="Gene3D" id="3.40.50.10070">
    <property type="entry name" value="TolB, N-terminal domain"/>
    <property type="match status" value="1"/>
</dbReference>